<keyword evidence="4" id="KW-1133">Transmembrane helix</keyword>
<evidence type="ECO:0000256" key="5">
    <source>
        <dbReference type="ARBA" id="ARBA00023136"/>
    </source>
</evidence>
<accession>A0AAD5DRZ9</accession>
<gene>
    <name evidence="8" type="ORF">COHA_005428</name>
</gene>
<dbReference type="GO" id="GO:0035269">
    <property type="term" value="P:protein O-linked glycosylation via mannose"/>
    <property type="evidence" value="ECO:0007669"/>
    <property type="project" value="TreeGrafter"/>
</dbReference>
<proteinExistence type="predicted"/>
<evidence type="ECO:0000313" key="8">
    <source>
        <dbReference type="EMBL" id="KAI7840900.1"/>
    </source>
</evidence>
<protein>
    <submittedName>
        <fullName evidence="8">Uncharacterized protein</fullName>
    </submittedName>
</protein>
<evidence type="ECO:0000256" key="1">
    <source>
        <dbReference type="ARBA" id="ARBA00004606"/>
    </source>
</evidence>
<evidence type="ECO:0000256" key="7">
    <source>
        <dbReference type="SAM" id="SignalP"/>
    </source>
</evidence>
<keyword evidence="3" id="KW-0735">Signal-anchor</keyword>
<dbReference type="PANTHER" id="PTHR12270:SF52">
    <property type="entry name" value="GLYCOSYLTRANSFERASE-LIKE PROTEIN GNT13-RELATED"/>
    <property type="match status" value="1"/>
</dbReference>
<comment type="subcellular location">
    <subcellularLocation>
        <location evidence="1">Membrane</location>
        <topology evidence="1">Single-pass type II membrane protein</topology>
    </subcellularLocation>
</comment>
<keyword evidence="5" id="KW-0472">Membrane</keyword>
<keyword evidence="6" id="KW-0325">Glycoprotein</keyword>
<name>A0AAD5DRZ9_9CHLO</name>
<evidence type="ECO:0000256" key="4">
    <source>
        <dbReference type="ARBA" id="ARBA00022989"/>
    </source>
</evidence>
<reference evidence="8" key="1">
    <citation type="submission" date="2020-11" db="EMBL/GenBank/DDBJ databases">
        <title>Chlorella ohadii genome sequencing and assembly.</title>
        <authorList>
            <person name="Murik O."/>
            <person name="Treves H."/>
            <person name="Kedem I."/>
            <person name="Shotland Y."/>
            <person name="Kaplan A."/>
        </authorList>
    </citation>
    <scope>NUCLEOTIDE SEQUENCE</scope>
    <source>
        <strain evidence="8">1</strain>
    </source>
</reference>
<dbReference type="PANTHER" id="PTHR12270">
    <property type="entry name" value="GLYCOSYLTRANSFERASE-RELATED"/>
    <property type="match status" value="1"/>
</dbReference>
<organism evidence="8 9">
    <name type="scientific">Chlorella ohadii</name>
    <dbReference type="NCBI Taxonomy" id="2649997"/>
    <lineage>
        <taxon>Eukaryota</taxon>
        <taxon>Viridiplantae</taxon>
        <taxon>Chlorophyta</taxon>
        <taxon>core chlorophytes</taxon>
        <taxon>Trebouxiophyceae</taxon>
        <taxon>Chlorellales</taxon>
        <taxon>Chlorellaceae</taxon>
        <taxon>Chlorella clade</taxon>
        <taxon>Chlorella</taxon>
    </lineage>
</organism>
<evidence type="ECO:0000256" key="3">
    <source>
        <dbReference type="ARBA" id="ARBA00022968"/>
    </source>
</evidence>
<evidence type="ECO:0000256" key="2">
    <source>
        <dbReference type="ARBA" id="ARBA00022692"/>
    </source>
</evidence>
<dbReference type="AlphaFoldDB" id="A0AAD5DRZ9"/>
<sequence length="497" mass="53333">MKALAAWCVAAGVILVLAASSSRLGLATQRRELLQGPPPLSADAVAGAARPGAARGTLGRMGRVEAPAVVLPPESTGSTAYRAAYQLCRGAHAQAPLLPQLQRAAAWDGANSSKDSNVTVVTTLHVNELPLLEVHCAVWPHKIAAAVYAPVDASGHVACLDRWGIPRQQGWLSGLFLRAGLGSEPCAFAGWSKARLRHHVRGVQQRAQARGMCNLQMELYTEKIGEEMGPAARLLPQAALQNRILAALQPEKADDHHAVVLLDGDMVSVDVWQLANWPVRWQRAEQQMQEGRALVLPGFQLSPAGALAAIRAVGRRSSAELAALQGAVDIITAEAGKFPLRDAYLAGRAQALQDRGFASSQEAAVPELWFEAGDMHGLPDDGYPALLQPGFAPFVFMLQRHVPWADERLRGTYYHRAWQAVVARAQGQQHVVQPNTFALQLPHEAAYSRHEASLAAFQAVEPVFQQLLQEVGAGGYLPVTSFPERCTAHPEPAASAA</sequence>
<dbReference type="InterPro" id="IPR051292">
    <property type="entry name" value="Xyl/GlcA_transferase"/>
</dbReference>
<comment type="caution">
    <text evidence="8">The sequence shown here is derived from an EMBL/GenBank/DDBJ whole genome shotgun (WGS) entry which is preliminary data.</text>
</comment>
<evidence type="ECO:0000256" key="6">
    <source>
        <dbReference type="ARBA" id="ARBA00023180"/>
    </source>
</evidence>
<evidence type="ECO:0000313" key="9">
    <source>
        <dbReference type="Proteomes" id="UP001205105"/>
    </source>
</evidence>
<keyword evidence="2" id="KW-0812">Transmembrane</keyword>
<dbReference type="Proteomes" id="UP001205105">
    <property type="component" value="Unassembled WGS sequence"/>
</dbReference>
<keyword evidence="9" id="KW-1185">Reference proteome</keyword>
<dbReference type="GO" id="GO:0015020">
    <property type="term" value="F:glucuronosyltransferase activity"/>
    <property type="evidence" value="ECO:0007669"/>
    <property type="project" value="TreeGrafter"/>
</dbReference>
<dbReference type="GO" id="GO:0042285">
    <property type="term" value="F:xylosyltransferase activity"/>
    <property type="evidence" value="ECO:0007669"/>
    <property type="project" value="TreeGrafter"/>
</dbReference>
<keyword evidence="7" id="KW-0732">Signal</keyword>
<feature type="chain" id="PRO_5042278174" evidence="7">
    <location>
        <begin position="19"/>
        <end position="497"/>
    </location>
</feature>
<dbReference type="GO" id="GO:0016020">
    <property type="term" value="C:membrane"/>
    <property type="evidence" value="ECO:0007669"/>
    <property type="project" value="UniProtKB-SubCell"/>
</dbReference>
<dbReference type="EMBL" id="JADXDR010000070">
    <property type="protein sequence ID" value="KAI7840900.1"/>
    <property type="molecule type" value="Genomic_DNA"/>
</dbReference>
<feature type="signal peptide" evidence="7">
    <location>
        <begin position="1"/>
        <end position="18"/>
    </location>
</feature>